<reference evidence="3" key="1">
    <citation type="submission" date="2013-06" db="EMBL/GenBank/DDBJ databases">
        <authorList>
            <person name="Zhao Q."/>
        </authorList>
    </citation>
    <scope>NUCLEOTIDE SEQUENCE</scope>
    <source>
        <strain evidence="3">cv. W1943</strain>
    </source>
</reference>
<name>A0A0E0QFJ1_ORYRU</name>
<dbReference type="EnsemblPlants" id="ORUFI08G06540.1">
    <property type="protein sequence ID" value="ORUFI08G06540.1"/>
    <property type="gene ID" value="ORUFI08G06540"/>
</dbReference>
<proteinExistence type="predicted"/>
<feature type="region of interest" description="Disordered" evidence="1">
    <location>
        <begin position="12"/>
        <end position="35"/>
    </location>
</feature>
<dbReference type="Gramene" id="ORUFI08G06540.1">
    <property type="protein sequence ID" value="ORUFI08G06540.1"/>
    <property type="gene ID" value="ORUFI08G06540"/>
</dbReference>
<dbReference type="Proteomes" id="UP000008022">
    <property type="component" value="Unassembled WGS sequence"/>
</dbReference>
<reference evidence="2" key="2">
    <citation type="submission" date="2015-06" db="UniProtKB">
        <authorList>
            <consortium name="EnsemblPlants"/>
        </authorList>
    </citation>
    <scope>IDENTIFICATION</scope>
</reference>
<accession>A0A0E0QFJ1</accession>
<evidence type="ECO:0000313" key="3">
    <source>
        <dbReference type="Proteomes" id="UP000008022"/>
    </source>
</evidence>
<protein>
    <submittedName>
        <fullName evidence="2">Uncharacterized protein</fullName>
    </submittedName>
</protein>
<keyword evidence="3" id="KW-1185">Reference proteome</keyword>
<organism evidence="2 3">
    <name type="scientific">Oryza rufipogon</name>
    <name type="common">Brownbeard rice</name>
    <name type="synonym">Asian wild rice</name>
    <dbReference type="NCBI Taxonomy" id="4529"/>
    <lineage>
        <taxon>Eukaryota</taxon>
        <taxon>Viridiplantae</taxon>
        <taxon>Streptophyta</taxon>
        <taxon>Embryophyta</taxon>
        <taxon>Tracheophyta</taxon>
        <taxon>Spermatophyta</taxon>
        <taxon>Magnoliopsida</taxon>
        <taxon>Liliopsida</taxon>
        <taxon>Poales</taxon>
        <taxon>Poaceae</taxon>
        <taxon>BOP clade</taxon>
        <taxon>Oryzoideae</taxon>
        <taxon>Oryzeae</taxon>
        <taxon>Oryzinae</taxon>
        <taxon>Oryza</taxon>
    </lineage>
</organism>
<evidence type="ECO:0000313" key="2">
    <source>
        <dbReference type="EnsemblPlants" id="ORUFI08G06540.1"/>
    </source>
</evidence>
<dbReference type="HOGENOM" id="CLU_1449889_0_0_1"/>
<dbReference type="AlphaFoldDB" id="A0A0E0QFJ1"/>
<sequence length="187" mass="20409">MAGLIVLRRERLERRRRRRLGDDSDDSPGLPAPSPVSSLLSLLPGLLTSFLSARPTRAPLGPPPPRPHAVVLKMLPAGATTARLSTMDAGAHLSPIPSTSPRAAVRAERWPAPARRCPSHPLAGARLSAMACRRARCCLLLADEEREREMEEERKSFEKVLTYIPIQVDLNSGSKRSEVGGGMRQRA</sequence>
<evidence type="ECO:0000256" key="1">
    <source>
        <dbReference type="SAM" id="MobiDB-lite"/>
    </source>
</evidence>